<name>A0ABD0J7A7_9CAEN</name>
<evidence type="ECO:0000313" key="2">
    <source>
        <dbReference type="Proteomes" id="UP001519460"/>
    </source>
</evidence>
<organism evidence="1 2">
    <name type="scientific">Batillaria attramentaria</name>
    <dbReference type="NCBI Taxonomy" id="370345"/>
    <lineage>
        <taxon>Eukaryota</taxon>
        <taxon>Metazoa</taxon>
        <taxon>Spiralia</taxon>
        <taxon>Lophotrochozoa</taxon>
        <taxon>Mollusca</taxon>
        <taxon>Gastropoda</taxon>
        <taxon>Caenogastropoda</taxon>
        <taxon>Sorbeoconcha</taxon>
        <taxon>Cerithioidea</taxon>
        <taxon>Batillariidae</taxon>
        <taxon>Batillaria</taxon>
    </lineage>
</organism>
<proteinExistence type="predicted"/>
<comment type="caution">
    <text evidence="1">The sequence shown here is derived from an EMBL/GenBank/DDBJ whole genome shotgun (WGS) entry which is preliminary data.</text>
</comment>
<evidence type="ECO:0000313" key="1">
    <source>
        <dbReference type="EMBL" id="KAK7464514.1"/>
    </source>
</evidence>
<protein>
    <submittedName>
        <fullName evidence="1">Uncharacterized protein</fullName>
    </submittedName>
</protein>
<sequence length="114" mass="12997">MAAVASVPRLQRKEGPLIRNADDTHGVWFLWTGNFPPVFSEGSAREEHRRLVKGALSEAAPDFMSELYPFHFWMLVGAWVAKYHATTSWSKDLFRKPAGFYWRVMSPVVASMPL</sequence>
<keyword evidence="2" id="KW-1185">Reference proteome</keyword>
<reference evidence="1 2" key="1">
    <citation type="journal article" date="2023" name="Sci. Data">
        <title>Genome assembly of the Korean intertidal mud-creeper Batillaria attramentaria.</title>
        <authorList>
            <person name="Patra A.K."/>
            <person name="Ho P.T."/>
            <person name="Jun S."/>
            <person name="Lee S.J."/>
            <person name="Kim Y."/>
            <person name="Won Y.J."/>
        </authorList>
    </citation>
    <scope>NUCLEOTIDE SEQUENCE [LARGE SCALE GENOMIC DNA]</scope>
    <source>
        <strain evidence="1">Wonlab-2016</strain>
    </source>
</reference>
<dbReference type="AlphaFoldDB" id="A0ABD0J7A7"/>
<gene>
    <name evidence="1" type="ORF">BaRGS_00037933</name>
</gene>
<dbReference type="EMBL" id="JACVVK020000589">
    <property type="protein sequence ID" value="KAK7464514.1"/>
    <property type="molecule type" value="Genomic_DNA"/>
</dbReference>
<dbReference type="Proteomes" id="UP001519460">
    <property type="component" value="Unassembled WGS sequence"/>
</dbReference>
<accession>A0ABD0J7A7</accession>